<dbReference type="PATRIC" id="fig|997883.3.peg.2756"/>
<accession>A0A0E2AR05</accession>
<dbReference type="HOGENOM" id="CLU_1623836_0_0_10"/>
<reference evidence="1 2" key="1">
    <citation type="submission" date="2012-02" db="EMBL/GenBank/DDBJ databases">
        <title>The Genome Sequence of Bacteroides fragilis CL07T12C05.</title>
        <authorList>
            <consortium name="The Broad Institute Genome Sequencing Platform"/>
            <person name="Earl A."/>
            <person name="Ward D."/>
            <person name="Feldgarden M."/>
            <person name="Gevers D."/>
            <person name="Zitomersky N.L."/>
            <person name="Coyne M.J."/>
            <person name="Comstock L.E."/>
            <person name="Young S.K."/>
            <person name="Zeng Q."/>
            <person name="Gargeya S."/>
            <person name="Fitzgerald M."/>
            <person name="Haas B."/>
            <person name="Abouelleil A."/>
            <person name="Alvarado L."/>
            <person name="Arachchi H.M."/>
            <person name="Berlin A."/>
            <person name="Chapman S.B."/>
            <person name="Gearin G."/>
            <person name="Goldberg J."/>
            <person name="Griggs A."/>
            <person name="Gujja S."/>
            <person name="Hansen M."/>
            <person name="Heiman D."/>
            <person name="Howarth C."/>
            <person name="Larimer J."/>
            <person name="Lui A."/>
            <person name="MacDonald P.J.P."/>
            <person name="McCowen C."/>
            <person name="Montmayeur A."/>
            <person name="Murphy C."/>
            <person name="Neiman D."/>
            <person name="Pearson M."/>
            <person name="Priest M."/>
            <person name="Roberts A."/>
            <person name="Saif S."/>
            <person name="Shea T."/>
            <person name="Sisk P."/>
            <person name="Stolte C."/>
            <person name="Sykes S."/>
            <person name="Wortman J."/>
            <person name="Nusbaum C."/>
            <person name="Birren B."/>
        </authorList>
    </citation>
    <scope>NUCLEOTIDE SEQUENCE [LARGE SCALE GENOMIC DNA]</scope>
    <source>
        <strain evidence="1 2">CL07T12C05</strain>
    </source>
</reference>
<protein>
    <submittedName>
        <fullName evidence="1">Uncharacterized protein</fullName>
    </submittedName>
</protein>
<dbReference type="AlphaFoldDB" id="A0A0E2AR05"/>
<dbReference type="Proteomes" id="UP000003879">
    <property type="component" value="Unassembled WGS sequence"/>
</dbReference>
<gene>
    <name evidence="1" type="ORF">HMPREF1056_02650</name>
</gene>
<dbReference type="RefSeq" id="WP_005793645.1">
    <property type="nucleotide sequence ID" value="NZ_JH724215.1"/>
</dbReference>
<evidence type="ECO:0000313" key="2">
    <source>
        <dbReference type="Proteomes" id="UP000003879"/>
    </source>
</evidence>
<comment type="caution">
    <text evidence="1">The sequence shown here is derived from an EMBL/GenBank/DDBJ whole genome shotgun (WGS) entry which is preliminary data.</text>
</comment>
<dbReference type="EMBL" id="AGXN01000012">
    <property type="protein sequence ID" value="EIY96762.1"/>
    <property type="molecule type" value="Genomic_DNA"/>
</dbReference>
<name>A0A0E2AR05_BACFG</name>
<sequence length="163" mass="18473">MTTGAIIFLVLIAALVLVFGAVILWHCCDIKYSIDQSEINRCIEFEEAKKAIDKSVKGCRDTIDSGYGDGVKSLLYGFEKELNLKSESISKSGLNLESATPNGTITPPSSFSDIELRKYCIEQTRKDQTRKDQVYLRIEDAQRLYEYILNGRQERKEESNGEF</sequence>
<proteinExistence type="predicted"/>
<organism evidence="1 2">
    <name type="scientific">Bacteroides fragilis CL07T12C05</name>
    <dbReference type="NCBI Taxonomy" id="997883"/>
    <lineage>
        <taxon>Bacteria</taxon>
        <taxon>Pseudomonadati</taxon>
        <taxon>Bacteroidota</taxon>
        <taxon>Bacteroidia</taxon>
        <taxon>Bacteroidales</taxon>
        <taxon>Bacteroidaceae</taxon>
        <taxon>Bacteroides</taxon>
    </lineage>
</organism>
<evidence type="ECO:0000313" key="1">
    <source>
        <dbReference type="EMBL" id="EIY96762.1"/>
    </source>
</evidence>